<dbReference type="InterPro" id="IPR011043">
    <property type="entry name" value="Gal_Oxase/kelch_b-propeller"/>
</dbReference>
<organism evidence="4 5">
    <name type="scientific">Halogeometricum rufum</name>
    <dbReference type="NCBI Taxonomy" id="553469"/>
    <lineage>
        <taxon>Archaea</taxon>
        <taxon>Methanobacteriati</taxon>
        <taxon>Methanobacteriota</taxon>
        <taxon>Stenosarchaea group</taxon>
        <taxon>Halobacteria</taxon>
        <taxon>Halobacteriales</taxon>
        <taxon>Haloferacaceae</taxon>
        <taxon>Halogeometricum</taxon>
    </lineage>
</organism>
<protein>
    <submittedName>
        <fullName evidence="4">FG-GAP repeat-containing protein</fullName>
    </submittedName>
</protein>
<dbReference type="SMART" id="SM00191">
    <property type="entry name" value="Int_alpha"/>
    <property type="match status" value="4"/>
</dbReference>
<dbReference type="SUPFAM" id="SSF50965">
    <property type="entry name" value="Galactose oxidase, central domain"/>
    <property type="match status" value="1"/>
</dbReference>
<dbReference type="Gene3D" id="2.130.10.130">
    <property type="entry name" value="Integrin alpha, N-terminal"/>
    <property type="match status" value="3"/>
</dbReference>
<name>A0A1I6I716_9EURY</name>
<dbReference type="InterPro" id="IPR013517">
    <property type="entry name" value="FG-GAP"/>
</dbReference>
<dbReference type="InterPro" id="IPR006311">
    <property type="entry name" value="TAT_signal"/>
</dbReference>
<dbReference type="EMBL" id="FOYT01000002">
    <property type="protein sequence ID" value="SFR62537.1"/>
    <property type="molecule type" value="Genomic_DNA"/>
</dbReference>
<evidence type="ECO:0000256" key="1">
    <source>
        <dbReference type="ARBA" id="ARBA00022729"/>
    </source>
</evidence>
<accession>A0A1I6I716</accession>
<sequence>MSRQTNSSERRRGRWAFGRRPFLRGVVGATTVGVLGSGAAAAQQEPELKLVGDPNGNGDGFGRSVAVLGGTLFVGANGDDDLGPNAGAVYVFEREGGGWSRAQKLVAGDGNFDDGFGFSVSVSGDTLFVGAPFVDTGGFNRGAAYVFERDTDTGTWSQVQKLQPPDTNTNDFVGVAVSVADDTALVTTRNEEDNGFDAGSAYVYERDDGQWEQIAKLFPDDPASNDWFGFSGALSGATAAVGAPQKQNRTGAAYVFERRVGWGQTAKLTPDDALDPGDEFGRAVAIDGNRVAVGAYRDDDEATDAGAVYLFERAGNDWEQAAKLYADDAADGDEFGFSVAVAGNEVLVGAWRADDGGTDSGAVYRFRRRGQGWRQVAKYTASDAAAGDYLGNSVTLQGDTVVAGAYGDDNDNGNAGAAYVFDR</sequence>
<dbReference type="AlphaFoldDB" id="A0A1I6I716"/>
<evidence type="ECO:0000313" key="4">
    <source>
        <dbReference type="EMBL" id="SFR62537.1"/>
    </source>
</evidence>
<dbReference type="InterPro" id="IPR028994">
    <property type="entry name" value="Integrin_alpha_N"/>
</dbReference>
<evidence type="ECO:0000256" key="3">
    <source>
        <dbReference type="ARBA" id="ARBA00023180"/>
    </source>
</evidence>
<dbReference type="PROSITE" id="PS51318">
    <property type="entry name" value="TAT"/>
    <property type="match status" value="1"/>
</dbReference>
<keyword evidence="2" id="KW-0677">Repeat</keyword>
<reference evidence="5" key="1">
    <citation type="submission" date="2016-10" db="EMBL/GenBank/DDBJ databases">
        <authorList>
            <person name="Varghese N."/>
            <person name="Submissions S."/>
        </authorList>
    </citation>
    <scope>NUCLEOTIDE SEQUENCE [LARGE SCALE GENOMIC DNA]</scope>
    <source>
        <strain evidence="5">CGMCC 1.7736</strain>
    </source>
</reference>
<dbReference type="PROSITE" id="PS51470">
    <property type="entry name" value="FG_GAP"/>
    <property type="match status" value="2"/>
</dbReference>
<dbReference type="Pfam" id="PF14312">
    <property type="entry name" value="FG-GAP_2"/>
    <property type="match status" value="7"/>
</dbReference>
<proteinExistence type="predicted"/>
<evidence type="ECO:0000256" key="2">
    <source>
        <dbReference type="ARBA" id="ARBA00022737"/>
    </source>
</evidence>
<dbReference type="PANTHER" id="PTHR36220">
    <property type="entry name" value="UNNAMED PRODUCT"/>
    <property type="match status" value="1"/>
</dbReference>
<dbReference type="STRING" id="553469.SAMN04487947_2985"/>
<dbReference type="InterPro" id="IPR013519">
    <property type="entry name" value="Int_alpha_beta-p"/>
</dbReference>
<dbReference type="PANTHER" id="PTHR36220:SF1">
    <property type="entry name" value="GAMMA TUBULIN COMPLEX COMPONENT C-TERMINAL DOMAIN-CONTAINING PROTEIN"/>
    <property type="match status" value="1"/>
</dbReference>
<evidence type="ECO:0000313" key="5">
    <source>
        <dbReference type="Proteomes" id="UP000198531"/>
    </source>
</evidence>
<keyword evidence="5" id="KW-1185">Reference proteome</keyword>
<dbReference type="Proteomes" id="UP000198531">
    <property type="component" value="Unassembled WGS sequence"/>
</dbReference>
<gene>
    <name evidence="4" type="ORF">SAMN04487947_2985</name>
</gene>
<keyword evidence="1" id="KW-0732">Signal</keyword>
<keyword evidence="3" id="KW-0325">Glycoprotein</keyword>